<organism evidence="2 3">
    <name type="scientific">Clitoria ternatea</name>
    <name type="common">Butterfly pea</name>
    <dbReference type="NCBI Taxonomy" id="43366"/>
    <lineage>
        <taxon>Eukaryota</taxon>
        <taxon>Viridiplantae</taxon>
        <taxon>Streptophyta</taxon>
        <taxon>Embryophyta</taxon>
        <taxon>Tracheophyta</taxon>
        <taxon>Spermatophyta</taxon>
        <taxon>Magnoliopsida</taxon>
        <taxon>eudicotyledons</taxon>
        <taxon>Gunneridae</taxon>
        <taxon>Pentapetalae</taxon>
        <taxon>rosids</taxon>
        <taxon>fabids</taxon>
        <taxon>Fabales</taxon>
        <taxon>Fabaceae</taxon>
        <taxon>Papilionoideae</taxon>
        <taxon>50 kb inversion clade</taxon>
        <taxon>NPAAA clade</taxon>
        <taxon>indigoferoid/millettioid clade</taxon>
        <taxon>Phaseoleae</taxon>
        <taxon>Clitoria</taxon>
    </lineage>
</organism>
<dbReference type="AlphaFoldDB" id="A0AAN9II87"/>
<feature type="chain" id="PRO_5042888310" description="Cyclotide" evidence="1">
    <location>
        <begin position="23"/>
        <end position="93"/>
    </location>
</feature>
<name>A0AAN9II87_CLITE</name>
<proteinExistence type="predicted"/>
<evidence type="ECO:0000313" key="3">
    <source>
        <dbReference type="Proteomes" id="UP001359559"/>
    </source>
</evidence>
<gene>
    <name evidence="2" type="ORF">RJT34_25164</name>
</gene>
<sequence>MANKTVALLLVVCLVIATSVEAKTWREAQGECKDYCHSICHFGESFCYWYCGVRCVNPGSAALLNEEISSGKMSPDVMREYEAETKNTGNKLE</sequence>
<comment type="caution">
    <text evidence="2">The sequence shown here is derived from an EMBL/GenBank/DDBJ whole genome shotgun (WGS) entry which is preliminary data.</text>
</comment>
<evidence type="ECO:0008006" key="4">
    <source>
        <dbReference type="Google" id="ProtNLM"/>
    </source>
</evidence>
<evidence type="ECO:0000256" key="1">
    <source>
        <dbReference type="SAM" id="SignalP"/>
    </source>
</evidence>
<keyword evidence="3" id="KW-1185">Reference proteome</keyword>
<feature type="signal peptide" evidence="1">
    <location>
        <begin position="1"/>
        <end position="22"/>
    </location>
</feature>
<keyword evidence="1" id="KW-0732">Signal</keyword>
<evidence type="ECO:0000313" key="2">
    <source>
        <dbReference type="EMBL" id="KAK7280102.1"/>
    </source>
</evidence>
<dbReference type="EMBL" id="JAYKXN010000006">
    <property type="protein sequence ID" value="KAK7280102.1"/>
    <property type="molecule type" value="Genomic_DNA"/>
</dbReference>
<dbReference type="Proteomes" id="UP001359559">
    <property type="component" value="Unassembled WGS sequence"/>
</dbReference>
<protein>
    <recommendedName>
        <fullName evidence="4">Cyclotide</fullName>
    </recommendedName>
</protein>
<reference evidence="2 3" key="1">
    <citation type="submission" date="2024-01" db="EMBL/GenBank/DDBJ databases">
        <title>The genomes of 5 underutilized Papilionoideae crops provide insights into root nodulation and disease resistance.</title>
        <authorList>
            <person name="Yuan L."/>
        </authorList>
    </citation>
    <scope>NUCLEOTIDE SEQUENCE [LARGE SCALE GENOMIC DNA]</scope>
    <source>
        <strain evidence="2">LY-2023</strain>
        <tissue evidence="2">Leaf</tissue>
    </source>
</reference>
<accession>A0AAN9II87</accession>